<dbReference type="GO" id="GO:0016020">
    <property type="term" value="C:membrane"/>
    <property type="evidence" value="ECO:0007669"/>
    <property type="project" value="TreeGrafter"/>
</dbReference>
<dbReference type="NCBIfam" id="NF005806">
    <property type="entry name" value="PRK07666.1"/>
    <property type="match status" value="1"/>
</dbReference>
<dbReference type="PROSITE" id="PS00061">
    <property type="entry name" value="ADH_SHORT"/>
    <property type="match status" value="1"/>
</dbReference>
<sequence>MEKLTGKKAIVTGGNRGLGKAVALALAAEGVDVAITGRDEKTVKETVKELEGKGIRAAYSVFDISNQKEVESEMEKLQSSFGSFDILINNAGISAFQGFLEMPVDKWKSIVQTNLFGPYFMSRAVLPAMIEKKGGDIINVSSTAGLKGGANTSAYSVSKAGLISLSESLMYEMRKHNIRVTTLTPSTIASDMSVKLLKITDGNPEKVLQPDDFAELVIDILKLNKRALLANASLWSTNP</sequence>
<evidence type="ECO:0000256" key="1">
    <source>
        <dbReference type="ARBA" id="ARBA00006484"/>
    </source>
</evidence>
<dbReference type="PANTHER" id="PTHR44196:SF1">
    <property type="entry name" value="DEHYDROGENASE_REDUCTASE SDR FAMILY MEMBER 7B"/>
    <property type="match status" value="1"/>
</dbReference>
<dbReference type="STRING" id="1586267.GCA_001418685_01234"/>
<keyword evidence="2" id="KW-0560">Oxidoreductase</keyword>
<dbReference type="PANTHER" id="PTHR44196">
    <property type="entry name" value="DEHYDROGENASE/REDUCTASE SDR FAMILY MEMBER 7B"/>
    <property type="match status" value="1"/>
</dbReference>
<dbReference type="Gene3D" id="3.40.50.720">
    <property type="entry name" value="NAD(P)-binding Rossmann-like Domain"/>
    <property type="match status" value="1"/>
</dbReference>
<dbReference type="Proteomes" id="UP000182761">
    <property type="component" value="Unassembled WGS sequence"/>
</dbReference>
<comment type="similarity">
    <text evidence="1 3">Belongs to the short-chain dehydrogenases/reductases (SDR) family.</text>
</comment>
<evidence type="ECO:0000313" key="5">
    <source>
        <dbReference type="Proteomes" id="UP000182761"/>
    </source>
</evidence>
<dbReference type="Pfam" id="PF00106">
    <property type="entry name" value="adh_short"/>
    <property type="match status" value="1"/>
</dbReference>
<reference evidence="4 5" key="1">
    <citation type="submission" date="2016-01" db="EMBL/GenBank/DDBJ databases">
        <authorList>
            <person name="McClelland M."/>
            <person name="Jain A."/>
            <person name="Saraogi P."/>
            <person name="Mendelson R."/>
            <person name="Westerman R."/>
            <person name="SanMiguel P."/>
            <person name="Csonka L."/>
        </authorList>
    </citation>
    <scope>NUCLEOTIDE SEQUENCE [LARGE SCALE GENOMIC DNA]</scope>
    <source>
        <strain evidence="4 5">R-53146</strain>
    </source>
</reference>
<evidence type="ECO:0000313" key="4">
    <source>
        <dbReference type="EMBL" id="CVK16381.1"/>
    </source>
</evidence>
<dbReference type="OrthoDB" id="9803333at2"/>
<accession>A0A0X3APT5</accession>
<dbReference type="GO" id="GO:0016491">
    <property type="term" value="F:oxidoreductase activity"/>
    <property type="evidence" value="ECO:0007669"/>
    <property type="project" value="UniProtKB-KW"/>
</dbReference>
<dbReference type="SUPFAM" id="SSF51735">
    <property type="entry name" value="NAD(P)-binding Rossmann-fold domains"/>
    <property type="match status" value="1"/>
</dbReference>
<dbReference type="InterPro" id="IPR020904">
    <property type="entry name" value="Sc_DH/Rdtase_CS"/>
</dbReference>
<dbReference type="PIRSF" id="PIRSF000126">
    <property type="entry name" value="11-beta-HSD1"/>
    <property type="match status" value="1"/>
</dbReference>
<evidence type="ECO:0000256" key="3">
    <source>
        <dbReference type="RuleBase" id="RU000363"/>
    </source>
</evidence>
<name>A0A0X3APT5_9FLAO</name>
<gene>
    <name evidence="4" type="ORF">Ga0061079_106147</name>
</gene>
<protein>
    <submittedName>
        <fullName evidence="4">3-oxoacyl-[acyl-carrier protein] reductase</fullName>
    </submittedName>
</protein>
<organism evidence="4 5">
    <name type="scientific">Apibacter mensalis</name>
    <dbReference type="NCBI Taxonomy" id="1586267"/>
    <lineage>
        <taxon>Bacteria</taxon>
        <taxon>Pseudomonadati</taxon>
        <taxon>Bacteroidota</taxon>
        <taxon>Flavobacteriia</taxon>
        <taxon>Flavobacteriales</taxon>
        <taxon>Weeksellaceae</taxon>
        <taxon>Apibacter</taxon>
    </lineage>
</organism>
<dbReference type="PRINTS" id="PR00081">
    <property type="entry name" value="GDHRDH"/>
</dbReference>
<evidence type="ECO:0000256" key="2">
    <source>
        <dbReference type="ARBA" id="ARBA00023002"/>
    </source>
</evidence>
<dbReference type="AlphaFoldDB" id="A0A0X3APT5"/>
<dbReference type="RefSeq" id="WP_055425577.1">
    <property type="nucleotide sequence ID" value="NZ_FCOR01000006.1"/>
</dbReference>
<dbReference type="InterPro" id="IPR036291">
    <property type="entry name" value="NAD(P)-bd_dom_sf"/>
</dbReference>
<dbReference type="PRINTS" id="PR00080">
    <property type="entry name" value="SDRFAMILY"/>
</dbReference>
<dbReference type="EMBL" id="FCOR01000006">
    <property type="protein sequence ID" value="CVK16381.1"/>
    <property type="molecule type" value="Genomic_DNA"/>
</dbReference>
<dbReference type="FunFam" id="3.40.50.720:FF:000084">
    <property type="entry name" value="Short-chain dehydrogenase reductase"/>
    <property type="match status" value="1"/>
</dbReference>
<keyword evidence="5" id="KW-1185">Reference proteome</keyword>
<proteinExistence type="inferred from homology"/>
<dbReference type="CDD" id="cd05233">
    <property type="entry name" value="SDR_c"/>
    <property type="match status" value="1"/>
</dbReference>
<dbReference type="InterPro" id="IPR002347">
    <property type="entry name" value="SDR_fam"/>
</dbReference>